<dbReference type="SUPFAM" id="SSF48113">
    <property type="entry name" value="Heme-dependent peroxidases"/>
    <property type="match status" value="1"/>
</dbReference>
<dbReference type="GO" id="GO:0004601">
    <property type="term" value="F:peroxidase activity"/>
    <property type="evidence" value="ECO:0007669"/>
    <property type="project" value="InterPro"/>
</dbReference>
<dbReference type="InterPro" id="IPR019791">
    <property type="entry name" value="Haem_peroxidase_animal"/>
</dbReference>
<dbReference type="Pfam" id="PF03098">
    <property type="entry name" value="An_peroxidase"/>
    <property type="match status" value="1"/>
</dbReference>
<name>A0A397T1R7_9GLOM</name>
<dbReference type="GO" id="GO:0006979">
    <property type="term" value="P:response to oxidative stress"/>
    <property type="evidence" value="ECO:0007669"/>
    <property type="project" value="InterPro"/>
</dbReference>
<sequence length="206" mass="23798">MIIKSNPVKLLSYLLFTFILINTTICIKYRSINGEGNNINQPSAGIPNTPFVRNVPPTSFFADTNNNLIHTPGEYTFVPETLFTCSAILPDGVFPLPRCVSNKLMSKQSKDNDMFDMSRLEKFKSKRKTSHIVSVNFKSSVLNLTLPQYNNAMAQLLRYINHEYFLLLKVNILGTFYENGRKFWIRCRIKLSRRHLHSSRRSILFI</sequence>
<evidence type="ECO:0000313" key="2">
    <source>
        <dbReference type="Proteomes" id="UP000265703"/>
    </source>
</evidence>
<dbReference type="Gene3D" id="1.10.640.10">
    <property type="entry name" value="Haem peroxidase domain superfamily, animal type"/>
    <property type="match status" value="1"/>
</dbReference>
<evidence type="ECO:0000313" key="1">
    <source>
        <dbReference type="EMBL" id="RIA91279.1"/>
    </source>
</evidence>
<dbReference type="AlphaFoldDB" id="A0A397T1R7"/>
<accession>A0A397T1R7</accession>
<dbReference type="EMBL" id="QKYT01000157">
    <property type="protein sequence ID" value="RIA91279.1"/>
    <property type="molecule type" value="Genomic_DNA"/>
</dbReference>
<dbReference type="InterPro" id="IPR037120">
    <property type="entry name" value="Haem_peroxidase_sf_animal"/>
</dbReference>
<dbReference type="InterPro" id="IPR010255">
    <property type="entry name" value="Haem_peroxidase_sf"/>
</dbReference>
<comment type="caution">
    <text evidence="1">The sequence shown here is derived from an EMBL/GenBank/DDBJ whole genome shotgun (WGS) entry which is preliminary data.</text>
</comment>
<dbReference type="OrthoDB" id="2444057at2759"/>
<keyword evidence="2" id="KW-1185">Reference proteome</keyword>
<dbReference type="Proteomes" id="UP000265703">
    <property type="component" value="Unassembled WGS sequence"/>
</dbReference>
<reference evidence="1 2" key="1">
    <citation type="submission" date="2018-06" db="EMBL/GenBank/DDBJ databases">
        <title>Comparative genomics reveals the genomic features of Rhizophagus irregularis, R. cerebriforme, R. diaphanum and Gigaspora rosea, and their symbiotic lifestyle signature.</title>
        <authorList>
            <person name="Morin E."/>
            <person name="San Clemente H."/>
            <person name="Chen E.C.H."/>
            <person name="De La Providencia I."/>
            <person name="Hainaut M."/>
            <person name="Kuo A."/>
            <person name="Kohler A."/>
            <person name="Murat C."/>
            <person name="Tang N."/>
            <person name="Roy S."/>
            <person name="Loubradou J."/>
            <person name="Henrissat B."/>
            <person name="Grigoriev I.V."/>
            <person name="Corradi N."/>
            <person name="Roux C."/>
            <person name="Martin F.M."/>
        </authorList>
    </citation>
    <scope>NUCLEOTIDE SEQUENCE [LARGE SCALE GENOMIC DNA]</scope>
    <source>
        <strain evidence="1 2">DAOM 227022</strain>
    </source>
</reference>
<organism evidence="1 2">
    <name type="scientific">Glomus cerebriforme</name>
    <dbReference type="NCBI Taxonomy" id="658196"/>
    <lineage>
        <taxon>Eukaryota</taxon>
        <taxon>Fungi</taxon>
        <taxon>Fungi incertae sedis</taxon>
        <taxon>Mucoromycota</taxon>
        <taxon>Glomeromycotina</taxon>
        <taxon>Glomeromycetes</taxon>
        <taxon>Glomerales</taxon>
        <taxon>Glomeraceae</taxon>
        <taxon>Glomus</taxon>
    </lineage>
</organism>
<gene>
    <name evidence="1" type="ORF">C1645_123157</name>
</gene>
<protein>
    <submittedName>
        <fullName evidence="1">Uncharacterized protein</fullName>
    </submittedName>
</protein>
<proteinExistence type="predicted"/>
<dbReference type="GO" id="GO:0020037">
    <property type="term" value="F:heme binding"/>
    <property type="evidence" value="ECO:0007669"/>
    <property type="project" value="InterPro"/>
</dbReference>